<dbReference type="OrthoDB" id="10220145at2759"/>
<organism evidence="1 2">
    <name type="scientific">Brachionus plicatilis</name>
    <name type="common">Marine rotifer</name>
    <name type="synonym">Brachionus muelleri</name>
    <dbReference type="NCBI Taxonomy" id="10195"/>
    <lineage>
        <taxon>Eukaryota</taxon>
        <taxon>Metazoa</taxon>
        <taxon>Spiralia</taxon>
        <taxon>Gnathifera</taxon>
        <taxon>Rotifera</taxon>
        <taxon>Eurotatoria</taxon>
        <taxon>Monogononta</taxon>
        <taxon>Pseudotrocha</taxon>
        <taxon>Ploima</taxon>
        <taxon>Brachionidae</taxon>
        <taxon>Brachionus</taxon>
    </lineage>
</organism>
<dbReference type="EMBL" id="REGN01004885">
    <property type="protein sequence ID" value="RNA15803.1"/>
    <property type="molecule type" value="Genomic_DNA"/>
</dbReference>
<evidence type="ECO:0000313" key="1">
    <source>
        <dbReference type="EMBL" id="RNA15803.1"/>
    </source>
</evidence>
<dbReference type="Proteomes" id="UP000276133">
    <property type="component" value="Unassembled WGS sequence"/>
</dbReference>
<keyword evidence="2" id="KW-1185">Reference proteome</keyword>
<gene>
    <name evidence="1" type="ORF">BpHYR1_045797</name>
</gene>
<protein>
    <submittedName>
        <fullName evidence="1">Uncharacterized protein</fullName>
    </submittedName>
</protein>
<evidence type="ECO:0000313" key="2">
    <source>
        <dbReference type="Proteomes" id="UP000276133"/>
    </source>
</evidence>
<proteinExistence type="predicted"/>
<name>A0A3M7QWZ4_BRAPC</name>
<dbReference type="AlphaFoldDB" id="A0A3M7QWZ4"/>
<reference evidence="1 2" key="1">
    <citation type="journal article" date="2018" name="Sci. Rep.">
        <title>Genomic signatures of local adaptation to the degree of environmental predictability in rotifers.</title>
        <authorList>
            <person name="Franch-Gras L."/>
            <person name="Hahn C."/>
            <person name="Garcia-Roger E.M."/>
            <person name="Carmona M.J."/>
            <person name="Serra M."/>
            <person name="Gomez A."/>
        </authorList>
    </citation>
    <scope>NUCLEOTIDE SEQUENCE [LARGE SCALE GENOMIC DNA]</scope>
    <source>
        <strain evidence="1">HYR1</strain>
    </source>
</reference>
<sequence length="71" mass="8221">MSSANNNLISYLPNTWFSCEKSNIENPNHDCMVFCLIAGRSSSATVNREEKMVRMIYRVWVTFVTPRKFLA</sequence>
<accession>A0A3M7QWZ4</accession>
<comment type="caution">
    <text evidence="1">The sequence shown here is derived from an EMBL/GenBank/DDBJ whole genome shotgun (WGS) entry which is preliminary data.</text>
</comment>